<feature type="region of interest" description="Disordered" evidence="2">
    <location>
        <begin position="1"/>
        <end position="120"/>
    </location>
</feature>
<evidence type="ECO:0000313" key="3">
    <source>
        <dbReference type="EMBL" id="KAF2660257.1"/>
    </source>
</evidence>
<keyword evidence="1" id="KW-0175">Coiled coil</keyword>
<keyword evidence="4" id="KW-1185">Reference proteome</keyword>
<evidence type="ECO:0000313" key="4">
    <source>
        <dbReference type="Proteomes" id="UP000799324"/>
    </source>
</evidence>
<reference evidence="3" key="1">
    <citation type="journal article" date="2020" name="Stud. Mycol.">
        <title>101 Dothideomycetes genomes: a test case for predicting lifestyles and emergence of pathogens.</title>
        <authorList>
            <person name="Haridas S."/>
            <person name="Albert R."/>
            <person name="Binder M."/>
            <person name="Bloem J."/>
            <person name="Labutti K."/>
            <person name="Salamov A."/>
            <person name="Andreopoulos B."/>
            <person name="Baker S."/>
            <person name="Barry K."/>
            <person name="Bills G."/>
            <person name="Bluhm B."/>
            <person name="Cannon C."/>
            <person name="Castanera R."/>
            <person name="Culley D."/>
            <person name="Daum C."/>
            <person name="Ezra D."/>
            <person name="Gonzalez J."/>
            <person name="Henrissat B."/>
            <person name="Kuo A."/>
            <person name="Liang C."/>
            <person name="Lipzen A."/>
            <person name="Lutzoni F."/>
            <person name="Magnuson J."/>
            <person name="Mondo S."/>
            <person name="Nolan M."/>
            <person name="Ohm R."/>
            <person name="Pangilinan J."/>
            <person name="Park H.-J."/>
            <person name="Ramirez L."/>
            <person name="Alfaro M."/>
            <person name="Sun H."/>
            <person name="Tritt A."/>
            <person name="Yoshinaga Y."/>
            <person name="Zwiers L.-H."/>
            <person name="Turgeon B."/>
            <person name="Goodwin S."/>
            <person name="Spatafora J."/>
            <person name="Crous P."/>
            <person name="Grigoriev I."/>
        </authorList>
    </citation>
    <scope>NUCLEOTIDE SEQUENCE</scope>
    <source>
        <strain evidence="3">CBS 122681</strain>
    </source>
</reference>
<accession>A0A6A6TM24</accession>
<dbReference type="OrthoDB" id="3438382at2759"/>
<organism evidence="3 4">
    <name type="scientific">Lophiostoma macrostomum CBS 122681</name>
    <dbReference type="NCBI Taxonomy" id="1314788"/>
    <lineage>
        <taxon>Eukaryota</taxon>
        <taxon>Fungi</taxon>
        <taxon>Dikarya</taxon>
        <taxon>Ascomycota</taxon>
        <taxon>Pezizomycotina</taxon>
        <taxon>Dothideomycetes</taxon>
        <taxon>Pleosporomycetidae</taxon>
        <taxon>Pleosporales</taxon>
        <taxon>Lophiostomataceae</taxon>
        <taxon>Lophiostoma</taxon>
    </lineage>
</organism>
<proteinExistence type="predicted"/>
<sequence length="692" mass="76177">MAGMSGPGPKYPPQPRSESRGSDSARKNQGSSISRNPADGQLRRPSGNAAALPEKPVPSQKRPSAASMRGNSPHDRKKSFTGPLNAPPAPALNTKDARRDSTDRRPTNGATPSDEVSRKSSLAAGSAFMTTSPVSTHGDFSVSGSGNSTPVPMAPPAPSMAPTAPMVVNPPVVYQNSPAANVRMIAYAYKVGQEDARREMNEKRGRPDVKHNFASLKAVHERSLKRTEQQGQEALAELYHQAMASIDGPPVSEQLDQIKEELTLKYDLAISDLKRKLGEVQGRCAQLAKEVKEGFATAEKARLQLSQEVDARITAHTNAMVENWNTLTVDLQRVEKDAHYLRVDMNKTIDSRPASLRNEVEDLRDDFLPFKASTEQRLTTLDGGLQTQSQVLQSLSQGHQSHHNGLNQVQQSLQQQGAKLTANNNAVVMAIQSLENRYDNINTGELHQSMVYQIQEMYPDAPNFLAKLKNMEKAVEEQHQIVAGLQEHGTAARGANETTVEELRQQTEQLNQQIANLKAPDLVAKVTKMETALVEQQRSVAELQAHGNTPPADKVAAQEAMRLAQQLDQQFKNFQWLSPTYARDAELKKLTDDFEAEKRAREYDENGLTQQVDVSTIAVRDFNKRLDDMDQKTVAYANVVTKVTMLEAKIPLLEAYVGKLMTVAHALNNNFEAPLEGLDFNPFDGLEGSENT</sequence>
<evidence type="ECO:0000256" key="2">
    <source>
        <dbReference type="SAM" id="MobiDB-lite"/>
    </source>
</evidence>
<feature type="coiled-coil region" evidence="1">
    <location>
        <begin position="468"/>
        <end position="520"/>
    </location>
</feature>
<feature type="compositionally biased region" description="Basic and acidic residues" evidence="2">
    <location>
        <begin position="17"/>
        <end position="26"/>
    </location>
</feature>
<dbReference type="AlphaFoldDB" id="A0A6A6TM24"/>
<feature type="compositionally biased region" description="Basic and acidic residues" evidence="2">
    <location>
        <begin position="95"/>
        <end position="106"/>
    </location>
</feature>
<gene>
    <name evidence="3" type="ORF">K491DRAFT_712028</name>
</gene>
<protein>
    <submittedName>
        <fullName evidence="3">Uncharacterized protein</fullName>
    </submittedName>
</protein>
<dbReference type="EMBL" id="MU004301">
    <property type="protein sequence ID" value="KAF2660257.1"/>
    <property type="molecule type" value="Genomic_DNA"/>
</dbReference>
<feature type="region of interest" description="Disordered" evidence="2">
    <location>
        <begin position="130"/>
        <end position="149"/>
    </location>
</feature>
<name>A0A6A6TM24_9PLEO</name>
<evidence type="ECO:0000256" key="1">
    <source>
        <dbReference type="SAM" id="Coils"/>
    </source>
</evidence>
<dbReference type="Proteomes" id="UP000799324">
    <property type="component" value="Unassembled WGS sequence"/>
</dbReference>